<organism evidence="1 2">
    <name type="scientific">Leptospira ryugenii</name>
    <dbReference type="NCBI Taxonomy" id="1917863"/>
    <lineage>
        <taxon>Bacteria</taxon>
        <taxon>Pseudomonadati</taxon>
        <taxon>Spirochaetota</taxon>
        <taxon>Spirochaetia</taxon>
        <taxon>Leptospirales</taxon>
        <taxon>Leptospiraceae</taxon>
        <taxon>Leptospira</taxon>
    </lineage>
</organism>
<comment type="caution">
    <text evidence="1">The sequence shown here is derived from an EMBL/GenBank/DDBJ whole genome shotgun (WGS) entry which is preliminary data.</text>
</comment>
<reference evidence="1 2" key="1">
    <citation type="submission" date="2018-02" db="EMBL/GenBank/DDBJ databases">
        <title>Novel Leptospira species isolated from soil and water in Japan.</title>
        <authorList>
            <person name="Nakao R."/>
            <person name="Masuzawa T."/>
        </authorList>
    </citation>
    <scope>NUCLEOTIDE SEQUENCE [LARGE SCALE GENOMIC DNA]</scope>
    <source>
        <strain evidence="1 2">YH101</strain>
    </source>
</reference>
<dbReference type="OrthoDB" id="2086462at2"/>
<sequence length="306" mass="36968">MFNVLKPFFSNKLFQSYLYRYILNNGKVGINILSIDALKFLKRNAKKRNPIDYKVFLFYFKDRYPISDLIISNLDLYIRILKKNLPKFKTNYRKPLIDHYISEVKDEDYWAPKLESYENNKFYYYLFLREKLKQCLRESENQLREKLGYKRIGEGNVQEHTLYKELIKVIEPKRIKRWYRPQWLGGLELDFYFEKDGIKYAIEYQGAQHVRPIDYFGGKRAFRKQIKRDRLKLNLCISNNVKLLYCYFDDSVKEFINWKLKKQLSSNTTKVCSGDFSLLSKNISYKNPLKQNQISSSRDRRKSLSL</sequence>
<gene>
    <name evidence="1" type="ORF">LPTSP4_09340</name>
</gene>
<dbReference type="AlphaFoldDB" id="A0A2P2DXR5"/>
<dbReference type="EMBL" id="BFBB01000003">
    <property type="protein sequence ID" value="GBF49421.1"/>
    <property type="molecule type" value="Genomic_DNA"/>
</dbReference>
<evidence type="ECO:0000313" key="1">
    <source>
        <dbReference type="EMBL" id="GBF49421.1"/>
    </source>
</evidence>
<dbReference type="Proteomes" id="UP000245133">
    <property type="component" value="Unassembled WGS sequence"/>
</dbReference>
<name>A0A2P2DXR5_9LEPT</name>
<protein>
    <submittedName>
        <fullName evidence="1">Uncharacterized protein</fullName>
    </submittedName>
</protein>
<dbReference type="RefSeq" id="WP_108974297.1">
    <property type="nucleotide sequence ID" value="NZ_BFBB01000003.1"/>
</dbReference>
<accession>A0A2P2DXR5</accession>
<proteinExistence type="predicted"/>
<dbReference type="Gene3D" id="3.40.960.10">
    <property type="entry name" value="VSR Endonuclease"/>
    <property type="match status" value="1"/>
</dbReference>
<keyword evidence="2" id="KW-1185">Reference proteome</keyword>
<evidence type="ECO:0000313" key="2">
    <source>
        <dbReference type="Proteomes" id="UP000245133"/>
    </source>
</evidence>